<evidence type="ECO:0000256" key="3">
    <source>
        <dbReference type="SAM" id="MobiDB-lite"/>
    </source>
</evidence>
<sequence>MEYLIRQTNRVRFAGQQGVAGPGSSKERRIPSQKTLSFKEEKKRPQNWFRRQISWQMNQDYDLDGIDRATAVAAAACAISSLEEFSIPEQKQISKATQPSFTRSKTKKEGQDSMRISEIPDEKTPAKVVGPTPSMKRTPTFTEKPAVPMKKIPTFAEEQLRRTDEIQPESLKPKTDMPATTKPPVSPAKFDKQTPTRPGIRGREADAWEKAELAKINKKYEELEARILSWEHKKKAKSRRRLDRIESELEKKRLKALQQFRSEGDDINEIAGGARSKAMESKRNEELKVKEKANKIGVTGRVPRTCFCF</sequence>
<organism evidence="5 6">
    <name type="scientific">Hevea brasiliensis</name>
    <name type="common">Para rubber tree</name>
    <name type="synonym">Siphonia brasiliensis</name>
    <dbReference type="NCBI Taxonomy" id="3981"/>
    <lineage>
        <taxon>Eukaryota</taxon>
        <taxon>Viridiplantae</taxon>
        <taxon>Streptophyta</taxon>
        <taxon>Embryophyta</taxon>
        <taxon>Tracheophyta</taxon>
        <taxon>Spermatophyta</taxon>
        <taxon>Magnoliopsida</taxon>
        <taxon>eudicotyledons</taxon>
        <taxon>Gunneridae</taxon>
        <taxon>Pentapetalae</taxon>
        <taxon>rosids</taxon>
        <taxon>fabids</taxon>
        <taxon>Malpighiales</taxon>
        <taxon>Euphorbiaceae</taxon>
        <taxon>Crotonoideae</taxon>
        <taxon>Micrandreae</taxon>
        <taxon>Hevea</taxon>
    </lineage>
</organism>
<keyword evidence="2" id="KW-0175">Coiled coil</keyword>
<feature type="compositionally biased region" description="Polar residues" evidence="3">
    <location>
        <begin position="90"/>
        <end position="103"/>
    </location>
</feature>
<dbReference type="Pfam" id="PF03763">
    <property type="entry name" value="Remorin_C"/>
    <property type="match status" value="1"/>
</dbReference>
<dbReference type="PANTHER" id="PTHR31471:SF51">
    <property type="entry name" value="REMORIN FAMILY PROTEIN"/>
    <property type="match status" value="1"/>
</dbReference>
<evidence type="ECO:0000313" key="6">
    <source>
        <dbReference type="Proteomes" id="UP001174677"/>
    </source>
</evidence>
<comment type="caution">
    <text evidence="5">The sequence shown here is derived from an EMBL/GenBank/DDBJ whole genome shotgun (WGS) entry which is preliminary data.</text>
</comment>
<evidence type="ECO:0000256" key="2">
    <source>
        <dbReference type="SAM" id="Coils"/>
    </source>
</evidence>
<dbReference type="EMBL" id="JARPOI010000009">
    <property type="protein sequence ID" value="KAJ9174193.1"/>
    <property type="molecule type" value="Genomic_DNA"/>
</dbReference>
<accession>A0ABQ9M3H6</accession>
<proteinExistence type="inferred from homology"/>
<feature type="domain" description="Remorin C-terminal" evidence="4">
    <location>
        <begin position="204"/>
        <end position="304"/>
    </location>
</feature>
<gene>
    <name evidence="5" type="ORF">P3X46_017247</name>
</gene>
<dbReference type="InterPro" id="IPR005516">
    <property type="entry name" value="Remorin_C"/>
</dbReference>
<feature type="region of interest" description="Disordered" evidence="3">
    <location>
        <begin position="90"/>
        <end position="116"/>
    </location>
</feature>
<keyword evidence="6" id="KW-1185">Reference proteome</keyword>
<protein>
    <recommendedName>
        <fullName evidence="4">Remorin C-terminal domain-containing protein</fullName>
    </recommendedName>
</protein>
<dbReference type="Proteomes" id="UP001174677">
    <property type="component" value="Chromosome 9"/>
</dbReference>
<evidence type="ECO:0000256" key="1">
    <source>
        <dbReference type="ARBA" id="ARBA00005711"/>
    </source>
</evidence>
<feature type="region of interest" description="Disordered" evidence="3">
    <location>
        <begin position="164"/>
        <end position="200"/>
    </location>
</feature>
<evidence type="ECO:0000259" key="4">
    <source>
        <dbReference type="Pfam" id="PF03763"/>
    </source>
</evidence>
<feature type="region of interest" description="Disordered" evidence="3">
    <location>
        <begin position="122"/>
        <end position="141"/>
    </location>
</feature>
<evidence type="ECO:0000313" key="5">
    <source>
        <dbReference type="EMBL" id="KAJ9174193.1"/>
    </source>
</evidence>
<comment type="similarity">
    <text evidence="1">Belongs to the remorin family.</text>
</comment>
<reference evidence="5" key="1">
    <citation type="journal article" date="2023" name="Plant Biotechnol. J.">
        <title>Chromosome-level wild Hevea brasiliensis genome provides new tools for genomic-assisted breeding and valuable loci to elevate rubber yield.</title>
        <authorList>
            <person name="Cheng H."/>
            <person name="Song X."/>
            <person name="Hu Y."/>
            <person name="Wu T."/>
            <person name="Yang Q."/>
            <person name="An Z."/>
            <person name="Feng S."/>
            <person name="Deng Z."/>
            <person name="Wu W."/>
            <person name="Zeng X."/>
            <person name="Tu M."/>
            <person name="Wang X."/>
            <person name="Huang H."/>
        </authorList>
    </citation>
    <scope>NUCLEOTIDE SEQUENCE</scope>
    <source>
        <strain evidence="5">MT/VB/25A 57/8</strain>
    </source>
</reference>
<feature type="compositionally biased region" description="Basic and acidic residues" evidence="3">
    <location>
        <begin position="164"/>
        <end position="175"/>
    </location>
</feature>
<feature type="coiled-coil region" evidence="2">
    <location>
        <begin position="213"/>
        <end position="255"/>
    </location>
</feature>
<name>A0ABQ9M3H6_HEVBR</name>
<feature type="region of interest" description="Disordered" evidence="3">
    <location>
        <begin position="14"/>
        <end position="43"/>
    </location>
</feature>
<dbReference type="PANTHER" id="PTHR31471">
    <property type="entry name" value="OS02G0116800 PROTEIN"/>
    <property type="match status" value="1"/>
</dbReference>